<comment type="caution">
    <text evidence="2">The sequence shown here is derived from an EMBL/GenBank/DDBJ whole genome shotgun (WGS) entry which is preliminary data.</text>
</comment>
<evidence type="ECO:0000313" key="2">
    <source>
        <dbReference type="EMBL" id="MCC4307378.1"/>
    </source>
</evidence>
<sequence>MDKALTRFSLLTLVAAIAAGAACTTMASSEQAWRTFCADVAHSATDRA</sequence>
<evidence type="ECO:0000313" key="3">
    <source>
        <dbReference type="Proteomes" id="UP001108027"/>
    </source>
</evidence>
<feature type="signal peptide" evidence="1">
    <location>
        <begin position="1"/>
        <end position="27"/>
    </location>
</feature>
<keyword evidence="1" id="KW-0732">Signal</keyword>
<evidence type="ECO:0008006" key="4">
    <source>
        <dbReference type="Google" id="ProtNLM"/>
    </source>
</evidence>
<organism evidence="2 3">
    <name type="scientific">Alloalcanivorax marinus</name>
    <dbReference type="NCBI Taxonomy" id="1177169"/>
    <lineage>
        <taxon>Bacteria</taxon>
        <taxon>Pseudomonadati</taxon>
        <taxon>Pseudomonadota</taxon>
        <taxon>Gammaproteobacteria</taxon>
        <taxon>Oceanospirillales</taxon>
        <taxon>Alcanivoracaceae</taxon>
        <taxon>Alloalcanivorax</taxon>
    </lineage>
</organism>
<keyword evidence="3" id="KW-1185">Reference proteome</keyword>
<dbReference type="EMBL" id="JAJGNA010000002">
    <property type="protein sequence ID" value="MCC4307378.1"/>
    <property type="molecule type" value="Genomic_DNA"/>
</dbReference>
<feature type="chain" id="PRO_5040498359" description="Lipoprotein" evidence="1">
    <location>
        <begin position="28"/>
        <end position="48"/>
    </location>
</feature>
<dbReference type="Proteomes" id="UP001108027">
    <property type="component" value="Unassembled WGS sequence"/>
</dbReference>
<gene>
    <name evidence="2" type="ORF">LL252_02245</name>
</gene>
<name>A0A9Q3ULT5_9GAMM</name>
<dbReference type="PROSITE" id="PS51257">
    <property type="entry name" value="PROKAR_LIPOPROTEIN"/>
    <property type="match status" value="1"/>
</dbReference>
<proteinExistence type="predicted"/>
<accession>A0A9Q3ULT5</accession>
<reference evidence="2" key="1">
    <citation type="submission" date="2021-10" db="EMBL/GenBank/DDBJ databases">
        <title>The diversity and Nitrogen Metabolism of Culturable Nitrate-Utilizing Bacteria Within the Oxygen Minimum Zone of the Changjiang (Yangtze River)Estuary.</title>
        <authorList>
            <person name="Zhang D."/>
            <person name="Zheng J."/>
            <person name="Liu S."/>
            <person name="He W."/>
        </authorList>
    </citation>
    <scope>NUCLEOTIDE SEQUENCE</scope>
    <source>
        <strain evidence="2">FXH-223</strain>
    </source>
</reference>
<dbReference type="AlphaFoldDB" id="A0A9Q3ULT5"/>
<protein>
    <recommendedName>
        <fullName evidence="4">Lipoprotein</fullName>
    </recommendedName>
</protein>
<evidence type="ECO:0000256" key="1">
    <source>
        <dbReference type="SAM" id="SignalP"/>
    </source>
</evidence>
<dbReference type="RefSeq" id="WP_228232639.1">
    <property type="nucleotide sequence ID" value="NZ_JAJGNA010000002.1"/>
</dbReference>